<dbReference type="Proteomes" id="UP001201812">
    <property type="component" value="Unassembled WGS sequence"/>
</dbReference>
<keyword evidence="2" id="KW-0732">Signal</keyword>
<dbReference type="AlphaFoldDB" id="A0AAD4N169"/>
<evidence type="ECO:0000256" key="1">
    <source>
        <dbReference type="SAM" id="MobiDB-lite"/>
    </source>
</evidence>
<evidence type="ECO:0000313" key="3">
    <source>
        <dbReference type="EMBL" id="KAI1714372.1"/>
    </source>
</evidence>
<feature type="region of interest" description="Disordered" evidence="1">
    <location>
        <begin position="33"/>
        <end position="72"/>
    </location>
</feature>
<protein>
    <submittedName>
        <fullName evidence="3">Uncharacterized protein</fullName>
    </submittedName>
</protein>
<feature type="signal peptide" evidence="2">
    <location>
        <begin position="1"/>
        <end position="16"/>
    </location>
</feature>
<feature type="chain" id="PRO_5042223742" evidence="2">
    <location>
        <begin position="17"/>
        <end position="72"/>
    </location>
</feature>
<name>A0AAD4N169_9BILA</name>
<proteinExistence type="predicted"/>
<accession>A0AAD4N169</accession>
<dbReference type="EMBL" id="JAKKPZ010000013">
    <property type="protein sequence ID" value="KAI1714372.1"/>
    <property type="molecule type" value="Genomic_DNA"/>
</dbReference>
<organism evidence="3 4">
    <name type="scientific">Ditylenchus destructor</name>
    <dbReference type="NCBI Taxonomy" id="166010"/>
    <lineage>
        <taxon>Eukaryota</taxon>
        <taxon>Metazoa</taxon>
        <taxon>Ecdysozoa</taxon>
        <taxon>Nematoda</taxon>
        <taxon>Chromadorea</taxon>
        <taxon>Rhabditida</taxon>
        <taxon>Tylenchina</taxon>
        <taxon>Tylenchomorpha</taxon>
        <taxon>Sphaerularioidea</taxon>
        <taxon>Anguinidae</taxon>
        <taxon>Anguininae</taxon>
        <taxon>Ditylenchus</taxon>
    </lineage>
</organism>
<evidence type="ECO:0000256" key="2">
    <source>
        <dbReference type="SAM" id="SignalP"/>
    </source>
</evidence>
<sequence>MARLLTVFFFTAIILAVTFKDFATCQSHDIDVSQLPDDNGEIEPMDEPNGGENGAFENLNAGMDADEISMGR</sequence>
<reference evidence="3" key="1">
    <citation type="submission" date="2022-01" db="EMBL/GenBank/DDBJ databases">
        <title>Genome Sequence Resource for Two Populations of Ditylenchus destructor, the Migratory Endoparasitic Phytonematode.</title>
        <authorList>
            <person name="Zhang H."/>
            <person name="Lin R."/>
            <person name="Xie B."/>
        </authorList>
    </citation>
    <scope>NUCLEOTIDE SEQUENCE</scope>
    <source>
        <strain evidence="3">BazhouSP</strain>
    </source>
</reference>
<gene>
    <name evidence="3" type="ORF">DdX_08467</name>
</gene>
<evidence type="ECO:0000313" key="4">
    <source>
        <dbReference type="Proteomes" id="UP001201812"/>
    </source>
</evidence>
<keyword evidence="4" id="KW-1185">Reference proteome</keyword>
<comment type="caution">
    <text evidence="3">The sequence shown here is derived from an EMBL/GenBank/DDBJ whole genome shotgun (WGS) entry which is preliminary data.</text>
</comment>